<gene>
    <name evidence="1" type="ORF">METZ01_LOCUS47351</name>
</gene>
<name>A0A381RWX6_9ZZZZ</name>
<reference evidence="1" key="1">
    <citation type="submission" date="2018-05" db="EMBL/GenBank/DDBJ databases">
        <authorList>
            <person name="Lanie J.A."/>
            <person name="Ng W.-L."/>
            <person name="Kazmierczak K.M."/>
            <person name="Andrzejewski T.M."/>
            <person name="Davidsen T.M."/>
            <person name="Wayne K.J."/>
            <person name="Tettelin H."/>
            <person name="Glass J.I."/>
            <person name="Rusch D."/>
            <person name="Podicherti R."/>
            <person name="Tsui H.-C.T."/>
            <person name="Winkler M.E."/>
        </authorList>
    </citation>
    <scope>NUCLEOTIDE SEQUENCE</scope>
</reference>
<sequence>MATYECPSCGMSVNATCGACGAPLVNDTLAKDDGSTVQVSRCPNDHGKIKSPMCCGADMSCAVN</sequence>
<protein>
    <submittedName>
        <fullName evidence="1">Uncharacterized protein</fullName>
    </submittedName>
</protein>
<accession>A0A381RWX6</accession>
<dbReference type="AlphaFoldDB" id="A0A381RWX6"/>
<evidence type="ECO:0000313" key="1">
    <source>
        <dbReference type="EMBL" id="SUZ94497.1"/>
    </source>
</evidence>
<proteinExistence type="predicted"/>
<organism evidence="1">
    <name type="scientific">marine metagenome</name>
    <dbReference type="NCBI Taxonomy" id="408172"/>
    <lineage>
        <taxon>unclassified sequences</taxon>
        <taxon>metagenomes</taxon>
        <taxon>ecological metagenomes</taxon>
    </lineage>
</organism>
<dbReference type="EMBL" id="UINC01002240">
    <property type="protein sequence ID" value="SUZ94497.1"/>
    <property type="molecule type" value="Genomic_DNA"/>
</dbReference>